<dbReference type="AlphaFoldDB" id="A0A1Y1CEV0"/>
<dbReference type="EMBL" id="AP018042">
    <property type="protein sequence ID" value="BAX78886.1"/>
    <property type="molecule type" value="Genomic_DNA"/>
</dbReference>
<gene>
    <name evidence="1" type="ORF">ALGA_0493</name>
</gene>
<evidence type="ECO:0000313" key="1">
    <source>
        <dbReference type="EMBL" id="BAX78886.1"/>
    </source>
</evidence>
<dbReference type="Gene3D" id="3.20.20.370">
    <property type="entry name" value="Glycoside hydrolase/deacetylase"/>
    <property type="match status" value="1"/>
</dbReference>
<sequence>MISLCLTLDYELFGSGRGDVFKHIIEPTDRLLEICKQHSIKLSIFFEVVEYWKIKEAYENGISMGYSSNPATAMKEQIKRAYSLGHDVQLHLHPQWIDAKYENKEWVLNLEYWRLPEVPDLANETISMGLSELIGKGKQTLESILQAENPDYKCNILRAGGYNIDPSDRLLKVLKEHSFIADSSVYYGGKAEGNLSRYDYSDILESKAYWYASNTSLVSANGAGSGFLELPIYARKMKRFLKYDAVRIRSAMQNKANSIEKFKNNSVKKSKWETIQFLWKKEALTWDFCLFSKGKMRSFLKSANKLQKQSAYLFHPFILVGHPKDFYYPDALLYLIQQAEKGEITFLTLSEMLVKIKQQ</sequence>
<dbReference type="InterPro" id="IPR011330">
    <property type="entry name" value="Glyco_hydro/deAcase_b/a-brl"/>
</dbReference>
<dbReference type="GO" id="GO:0005975">
    <property type="term" value="P:carbohydrate metabolic process"/>
    <property type="evidence" value="ECO:0007669"/>
    <property type="project" value="InterPro"/>
</dbReference>
<evidence type="ECO:0008006" key="3">
    <source>
        <dbReference type="Google" id="ProtNLM"/>
    </source>
</evidence>
<keyword evidence="2" id="KW-1185">Reference proteome</keyword>
<reference evidence="1 2" key="1">
    <citation type="journal article" date="2018" name="Mar. Genomics">
        <title>Complete genome sequence of Marinifilaceae bacterium strain SPP2, isolated from the Antarctic marine sediment.</title>
        <authorList>
            <person name="Watanabe M."/>
            <person name="Kojima H."/>
            <person name="Fukui M."/>
        </authorList>
    </citation>
    <scope>NUCLEOTIDE SEQUENCE [LARGE SCALE GENOMIC DNA]</scope>
    <source>
        <strain evidence="1 2">SPP2</strain>
    </source>
</reference>
<protein>
    <recommendedName>
        <fullName evidence="3">NodB homology domain-containing protein</fullName>
    </recommendedName>
</protein>
<reference evidence="2" key="2">
    <citation type="journal article" date="2020" name="Antonie Van Leeuwenhoek">
        <title>Labilibaculum antarcticum sp. nov., a novel facultative anaerobic, psychrotorelant bacterium isolated from marine sediment of Antarctica.</title>
        <authorList>
            <person name="Watanabe M."/>
            <person name="Kojima H."/>
            <person name="Fukui M."/>
        </authorList>
    </citation>
    <scope>NUCLEOTIDE SEQUENCE [LARGE SCALE GENOMIC DNA]</scope>
    <source>
        <strain evidence="2">SPP2</strain>
    </source>
</reference>
<evidence type="ECO:0000313" key="2">
    <source>
        <dbReference type="Proteomes" id="UP000218267"/>
    </source>
</evidence>
<name>A0A1Y1CEV0_9BACT</name>
<dbReference type="KEGG" id="mbas:ALGA_0493"/>
<organism evidence="1 2">
    <name type="scientific">Labilibaculum antarcticum</name>
    <dbReference type="NCBI Taxonomy" id="1717717"/>
    <lineage>
        <taxon>Bacteria</taxon>
        <taxon>Pseudomonadati</taxon>
        <taxon>Bacteroidota</taxon>
        <taxon>Bacteroidia</taxon>
        <taxon>Marinilabiliales</taxon>
        <taxon>Marinifilaceae</taxon>
        <taxon>Labilibaculum</taxon>
    </lineage>
</organism>
<dbReference type="SUPFAM" id="SSF88713">
    <property type="entry name" value="Glycoside hydrolase/deacetylase"/>
    <property type="match status" value="1"/>
</dbReference>
<accession>A0A1Y1CEV0</accession>
<dbReference type="OrthoDB" id="8597776at2"/>
<dbReference type="RefSeq" id="WP_096427799.1">
    <property type="nucleotide sequence ID" value="NZ_AP018042.1"/>
</dbReference>
<proteinExistence type="predicted"/>
<dbReference type="Proteomes" id="UP000218267">
    <property type="component" value="Chromosome"/>
</dbReference>